<keyword evidence="4" id="KW-0146">Chitin degradation</keyword>
<feature type="domain" description="GH18" evidence="8">
    <location>
        <begin position="116"/>
        <end position="595"/>
    </location>
</feature>
<proteinExistence type="predicted"/>
<dbReference type="EMBL" id="CP017834">
    <property type="protein sequence ID" value="APJ03450.1"/>
    <property type="molecule type" value="Genomic_DNA"/>
</dbReference>
<dbReference type="GO" id="GO:0008061">
    <property type="term" value="F:chitin binding"/>
    <property type="evidence" value="ECO:0007669"/>
    <property type="project" value="InterPro"/>
</dbReference>
<evidence type="ECO:0000256" key="4">
    <source>
        <dbReference type="ARBA" id="ARBA00023024"/>
    </source>
</evidence>
<evidence type="ECO:0000259" key="8">
    <source>
        <dbReference type="PROSITE" id="PS51910"/>
    </source>
</evidence>
<dbReference type="AlphaFoldDB" id="A0A1L4CZS5"/>
<evidence type="ECO:0000256" key="2">
    <source>
        <dbReference type="ARBA" id="ARBA00012729"/>
    </source>
</evidence>
<keyword evidence="10" id="KW-1185">Reference proteome</keyword>
<feature type="chain" id="PRO_5012476338" description="chitinase" evidence="7">
    <location>
        <begin position="25"/>
        <end position="796"/>
    </location>
</feature>
<dbReference type="RefSeq" id="WP_148697184.1">
    <property type="nucleotide sequence ID" value="NZ_CP017834.1"/>
</dbReference>
<keyword evidence="3 6" id="KW-0378">Hydrolase</keyword>
<evidence type="ECO:0000256" key="3">
    <source>
        <dbReference type="ARBA" id="ARBA00022801"/>
    </source>
</evidence>
<evidence type="ECO:0000256" key="1">
    <source>
        <dbReference type="ARBA" id="ARBA00000822"/>
    </source>
</evidence>
<dbReference type="Gene3D" id="3.20.20.80">
    <property type="entry name" value="Glycosidases"/>
    <property type="match status" value="1"/>
</dbReference>
<dbReference type="InterPro" id="IPR001579">
    <property type="entry name" value="Glyco_hydro_18_chit_AS"/>
</dbReference>
<dbReference type="GO" id="GO:0005975">
    <property type="term" value="P:carbohydrate metabolic process"/>
    <property type="evidence" value="ECO:0007669"/>
    <property type="project" value="InterPro"/>
</dbReference>
<reference evidence="9 10" key="1">
    <citation type="submission" date="2016-10" db="EMBL/GenBank/DDBJ databases">
        <title>Silvanigrella aquatica sp. nov., isolated from a freshwater lake located in the Black Forest, Germany, description of Silvanigrellaceae fam. nov., Silvanigrellales ord. nov., reclassification of the order Bdellovibrionales in the class Oligoflexia, reclassification of the families Bacteriovoracaceae and Halobacteriovoraceae in the new order Bacteriovoracales ord. nov., and reclassification of the family Pseudobacteriovoracaceae in the order Oligoflexiales.</title>
        <authorList>
            <person name="Hahn M.W."/>
            <person name="Schmidt J."/>
            <person name="Koll U."/>
            <person name="Rohde M."/>
            <person name="Verbag S."/>
            <person name="Pitt A."/>
            <person name="Nakai R."/>
            <person name="Naganuma T."/>
            <person name="Lang E."/>
        </authorList>
    </citation>
    <scope>NUCLEOTIDE SEQUENCE [LARGE SCALE GENOMIC DNA]</scope>
    <source>
        <strain evidence="9 10">MWH-Nonnen-W8red</strain>
    </source>
</reference>
<dbReference type="InterPro" id="IPR001223">
    <property type="entry name" value="Glyco_hydro18_cat"/>
</dbReference>
<dbReference type="EC" id="3.2.1.14" evidence="2"/>
<keyword evidence="4" id="KW-0624">Polysaccharide degradation</keyword>
<dbReference type="Pfam" id="PF00704">
    <property type="entry name" value="Glyco_hydro_18"/>
    <property type="match status" value="1"/>
</dbReference>
<dbReference type="InterPro" id="IPR050314">
    <property type="entry name" value="Glycosyl_Hydrlase_18"/>
</dbReference>
<comment type="catalytic activity">
    <reaction evidence="1">
        <text>Random endo-hydrolysis of N-acetyl-beta-D-glucosaminide (1-&gt;4)-beta-linkages in chitin and chitodextrins.</text>
        <dbReference type="EC" id="3.2.1.14"/>
    </reaction>
</comment>
<dbReference type="STRING" id="1915309.AXG55_05840"/>
<dbReference type="PROSITE" id="PS01095">
    <property type="entry name" value="GH18_1"/>
    <property type="match status" value="1"/>
</dbReference>
<dbReference type="SUPFAM" id="SSF51445">
    <property type="entry name" value="(Trans)glycosidases"/>
    <property type="match status" value="1"/>
</dbReference>
<evidence type="ECO:0000313" key="10">
    <source>
        <dbReference type="Proteomes" id="UP000184731"/>
    </source>
</evidence>
<dbReference type="OrthoDB" id="9775889at2"/>
<dbReference type="PANTHER" id="PTHR11177:SF317">
    <property type="entry name" value="CHITINASE 12-RELATED"/>
    <property type="match status" value="1"/>
</dbReference>
<organism evidence="9 10">
    <name type="scientific">Silvanigrella aquatica</name>
    <dbReference type="NCBI Taxonomy" id="1915309"/>
    <lineage>
        <taxon>Bacteria</taxon>
        <taxon>Pseudomonadati</taxon>
        <taxon>Bdellovibrionota</taxon>
        <taxon>Oligoflexia</taxon>
        <taxon>Silvanigrellales</taxon>
        <taxon>Silvanigrellaceae</taxon>
        <taxon>Silvanigrella</taxon>
    </lineage>
</organism>
<gene>
    <name evidence="9" type="ORF">AXG55_05840</name>
</gene>
<dbReference type="SUPFAM" id="SSF54556">
    <property type="entry name" value="Chitinase insertion domain"/>
    <property type="match status" value="1"/>
</dbReference>
<dbReference type="PANTHER" id="PTHR11177">
    <property type="entry name" value="CHITINASE"/>
    <property type="match status" value="1"/>
</dbReference>
<keyword evidence="4" id="KW-0119">Carbohydrate metabolism</keyword>
<evidence type="ECO:0000256" key="7">
    <source>
        <dbReference type="SAM" id="SignalP"/>
    </source>
</evidence>
<dbReference type="GO" id="GO:0006032">
    <property type="term" value="P:chitin catabolic process"/>
    <property type="evidence" value="ECO:0007669"/>
    <property type="project" value="UniProtKB-KW"/>
</dbReference>
<evidence type="ECO:0000313" key="9">
    <source>
        <dbReference type="EMBL" id="APJ03450.1"/>
    </source>
</evidence>
<feature type="signal peptide" evidence="7">
    <location>
        <begin position="1"/>
        <end position="24"/>
    </location>
</feature>
<dbReference type="Proteomes" id="UP000184731">
    <property type="component" value="Chromosome"/>
</dbReference>
<keyword evidence="5 6" id="KW-0326">Glycosidase</keyword>
<name>A0A1L4CZS5_9BACT</name>
<dbReference type="PROSITE" id="PS51910">
    <property type="entry name" value="GH18_2"/>
    <property type="match status" value="1"/>
</dbReference>
<dbReference type="InterPro" id="IPR011583">
    <property type="entry name" value="Chitinase_II/V-like_cat"/>
</dbReference>
<keyword evidence="7" id="KW-0732">Signal</keyword>
<dbReference type="InterPro" id="IPR017853">
    <property type="entry name" value="GH"/>
</dbReference>
<dbReference type="GO" id="GO:0008843">
    <property type="term" value="F:endochitinase activity"/>
    <property type="evidence" value="ECO:0007669"/>
    <property type="project" value="UniProtKB-EC"/>
</dbReference>
<dbReference type="InterPro" id="IPR029070">
    <property type="entry name" value="Chitinase_insertion_sf"/>
</dbReference>
<dbReference type="SMART" id="SM00636">
    <property type="entry name" value="Glyco_18"/>
    <property type="match status" value="1"/>
</dbReference>
<dbReference type="KEGG" id="saqi:AXG55_05840"/>
<evidence type="ECO:0000256" key="5">
    <source>
        <dbReference type="ARBA" id="ARBA00023295"/>
    </source>
</evidence>
<protein>
    <recommendedName>
        <fullName evidence="2">chitinase</fullName>
        <ecNumber evidence="2">3.2.1.14</ecNumber>
    </recommendedName>
</protein>
<sequence>MFKKTSLNSIALISLLNPFSLAYAIQVTQNQSGQLPIDYNTNPNEPQKPSKYLGNRPAASLQWNYKGPWWPESVIPPPLSPRNYGVILKDKKEPLNFNGYNANLEKNIPFSHKSNKIIGLYLTEWAYWERAFPAEFTPAKNVTHVFYSFLALCDYERKNATENNGLIANENKYGAAILKAMCGQGMFPGKTGTNYDQNVFDKYNWEDQDVGANENNKNQPKKDFEITKYDPQASYFMLKAMEKMKTVNPNLKAMVSIGGWTLSSPFHKMVASPEGRTAFINSVIQFLQDNPFVDGIDIDWEFPGGGGAVTKLANEGYLVEKSRYTSLIKELRIALDNKFTGIFKKQLSAAVSASPSKLASIDFNNLKDDFDFINIMSYDLYGAFSRYPNHQAALHAKPIASVYGTSESENQIKDEAGNPITVSSQIQTNKQNFKSYSAEGAIKTILENNPEFPSQKLVLGAAAYSRGWHTIQVKAEHDKLFWHGVAAGKDGSLGVSGTFENGVSDFREIFDKHMTEGNTQNLYYDKQAEAAYIWKPKNTNENIISASVESFDSPQSVIAKAKFVKDYNLGELFAWDASTDNGLILNAMNAGLCNKKADGTYYSFEQKYAGIIHTNINEDKSITETISTSPKDTIYKFDGSEFCSVNESYKVTTPKQNQSKITNPIVEPQPEVITNPIVEPQPVVVTIPIVEPQPVVVTNVESNEKTSVTFINKSHVYILPYTQQGVWGTLIAGNQSETYAHDDTRLFNKAGNWGYKEGFEVPLNIFVNNTEFKECGVVKLKGTIKVVYENSICTIQ</sequence>
<dbReference type="Gene3D" id="3.10.50.10">
    <property type="match status" value="1"/>
</dbReference>
<evidence type="ECO:0000256" key="6">
    <source>
        <dbReference type="RuleBase" id="RU000489"/>
    </source>
</evidence>
<accession>A0A1L4CZS5</accession>